<keyword evidence="4" id="KW-0444">Lipid biosynthesis</keyword>
<feature type="domain" description="Carrier" evidence="5">
    <location>
        <begin position="1"/>
        <end position="73"/>
    </location>
</feature>
<evidence type="ECO:0000313" key="6">
    <source>
        <dbReference type="EMBL" id="PWL53013.1"/>
    </source>
</evidence>
<dbReference type="GeneID" id="90544542"/>
<comment type="subcellular location">
    <subcellularLocation>
        <location evidence="4">Cytoplasm</location>
    </subcellularLocation>
</comment>
<dbReference type="STRING" id="1529.SAMN04487885_1415"/>
<dbReference type="GO" id="GO:0009245">
    <property type="term" value="P:lipid A biosynthetic process"/>
    <property type="evidence" value="ECO:0007669"/>
    <property type="project" value="TreeGrafter"/>
</dbReference>
<comment type="function">
    <text evidence="4">Carrier of the growing fatty acid chain in fatty acid biosynthesis.</text>
</comment>
<dbReference type="GO" id="GO:0016020">
    <property type="term" value="C:membrane"/>
    <property type="evidence" value="ECO:0007669"/>
    <property type="project" value="GOC"/>
</dbReference>
<dbReference type="Gene3D" id="1.10.1200.10">
    <property type="entry name" value="ACP-like"/>
    <property type="match status" value="1"/>
</dbReference>
<reference evidence="7 8" key="1">
    <citation type="submission" date="2016-10" db="EMBL/GenBank/DDBJ databases">
        <authorList>
            <person name="de Groot N.N."/>
        </authorList>
    </citation>
    <scope>NUCLEOTIDE SEQUENCE [LARGE SCALE GENOMIC DNA]</scope>
    <source>
        <strain evidence="7 8">NLAE-zl-G419</strain>
    </source>
</reference>
<dbReference type="GO" id="GO:0005829">
    <property type="term" value="C:cytosol"/>
    <property type="evidence" value="ECO:0007669"/>
    <property type="project" value="TreeGrafter"/>
</dbReference>
<dbReference type="NCBIfam" id="NF002148">
    <property type="entry name" value="PRK00982.1-2"/>
    <property type="match status" value="1"/>
</dbReference>
<dbReference type="InterPro" id="IPR036736">
    <property type="entry name" value="ACP-like_sf"/>
</dbReference>
<sequence>MVFEKVKEIVVEQLGLEGNEITEETSFDSLGVDSLDLFQIIIEIEEAFNIQIENAEEMKTVKDAVKYIESKIA</sequence>
<organism evidence="7 8">
    <name type="scientific">Clostridium cadaveris</name>
    <dbReference type="NCBI Taxonomy" id="1529"/>
    <lineage>
        <taxon>Bacteria</taxon>
        <taxon>Bacillati</taxon>
        <taxon>Bacillota</taxon>
        <taxon>Clostridia</taxon>
        <taxon>Eubacteriales</taxon>
        <taxon>Clostridiaceae</taxon>
        <taxon>Clostridium</taxon>
    </lineage>
</organism>
<evidence type="ECO:0000313" key="9">
    <source>
        <dbReference type="Proteomes" id="UP000246114"/>
    </source>
</evidence>
<keyword evidence="1 4" id="KW-0596">Phosphopantetheine</keyword>
<dbReference type="SUPFAM" id="SSF47336">
    <property type="entry name" value="ACP-like"/>
    <property type="match status" value="1"/>
</dbReference>
<dbReference type="Pfam" id="PF00550">
    <property type="entry name" value="PP-binding"/>
    <property type="match status" value="1"/>
</dbReference>
<keyword evidence="4" id="KW-0275">Fatty acid biosynthesis</keyword>
<feature type="modified residue" description="O-(pantetheine 4'-phosphoryl)serine" evidence="4">
    <location>
        <position position="34"/>
    </location>
</feature>
<dbReference type="OrthoDB" id="9804551at2"/>
<protein>
    <recommendedName>
        <fullName evidence="4">Acyl carrier protein</fullName>
        <shortName evidence="4">ACP</shortName>
    </recommendedName>
</protein>
<dbReference type="UniPathway" id="UPA00094"/>
<keyword evidence="3 4" id="KW-0597">Phosphoprotein</keyword>
<proteinExistence type="inferred from homology"/>
<comment type="pathway">
    <text evidence="4">Lipid metabolism; fatty acid biosynthesis.</text>
</comment>
<gene>
    <name evidence="4" type="primary">acpP</name>
    <name evidence="6" type="ORF">DBY38_09060</name>
    <name evidence="7" type="ORF">SAMN04487885_1415</name>
</gene>
<dbReference type="GO" id="GO:0000036">
    <property type="term" value="F:acyl carrier activity"/>
    <property type="evidence" value="ECO:0007669"/>
    <property type="project" value="UniProtKB-UniRule"/>
</dbReference>
<dbReference type="Proteomes" id="UP000182135">
    <property type="component" value="Unassembled WGS sequence"/>
</dbReference>
<comment type="similarity">
    <text evidence="4">Belongs to the acyl carrier protein (ACP) family.</text>
</comment>
<evidence type="ECO:0000256" key="4">
    <source>
        <dbReference type="HAMAP-Rule" id="MF_01217"/>
    </source>
</evidence>
<dbReference type="eggNOG" id="COG0236">
    <property type="taxonomic scope" value="Bacteria"/>
</dbReference>
<dbReference type="GO" id="GO:0000035">
    <property type="term" value="F:acyl binding"/>
    <property type="evidence" value="ECO:0007669"/>
    <property type="project" value="TreeGrafter"/>
</dbReference>
<dbReference type="InterPro" id="IPR009081">
    <property type="entry name" value="PP-bd_ACP"/>
</dbReference>
<dbReference type="AlphaFoldDB" id="A0A1I2QEU3"/>
<keyword evidence="2 4" id="KW-0963">Cytoplasm</keyword>
<dbReference type="EMBL" id="FOOE01000041">
    <property type="protein sequence ID" value="SFG26153.1"/>
    <property type="molecule type" value="Genomic_DNA"/>
</dbReference>
<evidence type="ECO:0000256" key="1">
    <source>
        <dbReference type="ARBA" id="ARBA00022450"/>
    </source>
</evidence>
<keyword evidence="4" id="KW-0276">Fatty acid metabolism</keyword>
<evidence type="ECO:0000313" key="7">
    <source>
        <dbReference type="EMBL" id="SFG26153.1"/>
    </source>
</evidence>
<accession>A0A1I2QEU3</accession>
<keyword evidence="8" id="KW-1185">Reference proteome</keyword>
<dbReference type="PROSITE" id="PS50075">
    <property type="entry name" value="CARRIER"/>
    <property type="match status" value="1"/>
</dbReference>
<dbReference type="HAMAP" id="MF_01217">
    <property type="entry name" value="Acyl_carrier"/>
    <property type="match status" value="1"/>
</dbReference>
<evidence type="ECO:0000313" key="8">
    <source>
        <dbReference type="Proteomes" id="UP000182135"/>
    </source>
</evidence>
<comment type="PTM">
    <text evidence="4">4'-phosphopantetheine is transferred from CoA to a specific serine of apo-ACP by AcpS. This modification is essential for activity because fatty acids are bound in thioester linkage to the sulfhydryl of the prosthetic group.</text>
</comment>
<dbReference type="PANTHER" id="PTHR20863:SF62">
    <property type="entry name" value="ACYL CARRIER PROTEIN"/>
    <property type="match status" value="1"/>
</dbReference>
<dbReference type="EMBL" id="QAMZ01000043">
    <property type="protein sequence ID" value="PWL53013.1"/>
    <property type="molecule type" value="Genomic_DNA"/>
</dbReference>
<dbReference type="NCBIfam" id="NF002150">
    <property type="entry name" value="PRK00982.1-4"/>
    <property type="match status" value="1"/>
</dbReference>
<evidence type="ECO:0000256" key="2">
    <source>
        <dbReference type="ARBA" id="ARBA00022490"/>
    </source>
</evidence>
<evidence type="ECO:0000259" key="5">
    <source>
        <dbReference type="PROSITE" id="PS50075"/>
    </source>
</evidence>
<name>A0A1I2QEU3_9CLOT</name>
<dbReference type="RefSeq" id="WP_027638224.1">
    <property type="nucleotide sequence ID" value="NZ_BAAACD010000019.1"/>
</dbReference>
<dbReference type="PANTHER" id="PTHR20863">
    <property type="entry name" value="ACYL CARRIER PROTEIN"/>
    <property type="match status" value="1"/>
</dbReference>
<keyword evidence="4" id="KW-0443">Lipid metabolism</keyword>
<dbReference type="Proteomes" id="UP000246114">
    <property type="component" value="Unassembled WGS sequence"/>
</dbReference>
<evidence type="ECO:0000256" key="3">
    <source>
        <dbReference type="ARBA" id="ARBA00022553"/>
    </source>
</evidence>
<reference evidence="6 9" key="2">
    <citation type="submission" date="2018-03" db="EMBL/GenBank/DDBJ databases">
        <title>The uncultured portion of the human microbiome is neutrally assembled.</title>
        <authorList>
            <person name="Jeraldo P."/>
            <person name="Boardman L."/>
            <person name="White B.A."/>
            <person name="Nelson H."/>
            <person name="Goldenfeld N."/>
            <person name="Chia N."/>
        </authorList>
    </citation>
    <scope>NUCLEOTIDE SEQUENCE [LARGE SCALE GENOMIC DNA]</scope>
    <source>
        <strain evidence="6">CIM:MAG 903</strain>
    </source>
</reference>
<dbReference type="InterPro" id="IPR003231">
    <property type="entry name" value="ACP"/>
</dbReference>